<feature type="compositionally biased region" description="Basic and acidic residues" evidence="1">
    <location>
        <begin position="939"/>
        <end position="949"/>
    </location>
</feature>
<feature type="compositionally biased region" description="Acidic residues" evidence="1">
    <location>
        <begin position="590"/>
        <end position="605"/>
    </location>
</feature>
<feature type="compositionally biased region" description="Basic and acidic residues" evidence="1">
    <location>
        <begin position="1215"/>
        <end position="1231"/>
    </location>
</feature>
<reference evidence="2 3" key="1">
    <citation type="journal article" date="2023" name="Genes (Basel)">
        <title>Chromosome-Level Genome Assembly and Circadian Gene Repertoire of the Patagonia Blennie Eleginops maclovinus-The Closest Ancestral Proxy of Antarctic Cryonotothenioids.</title>
        <authorList>
            <person name="Cheng C.C."/>
            <person name="Rivera-Colon A.G."/>
            <person name="Minhas B.F."/>
            <person name="Wilson L."/>
            <person name="Rayamajhi N."/>
            <person name="Vargas-Chacoff L."/>
            <person name="Catchen J.M."/>
        </authorList>
    </citation>
    <scope>NUCLEOTIDE SEQUENCE [LARGE SCALE GENOMIC DNA]</scope>
    <source>
        <strain evidence="2">JMC-PN-2008</strain>
    </source>
</reference>
<feature type="compositionally biased region" description="Basic and acidic residues" evidence="1">
    <location>
        <begin position="1861"/>
        <end position="1881"/>
    </location>
</feature>
<feature type="compositionally biased region" description="Acidic residues" evidence="1">
    <location>
        <begin position="1708"/>
        <end position="1721"/>
    </location>
</feature>
<feature type="compositionally biased region" description="Acidic residues" evidence="1">
    <location>
        <begin position="1516"/>
        <end position="1529"/>
    </location>
</feature>
<dbReference type="Proteomes" id="UP001346869">
    <property type="component" value="Unassembled WGS sequence"/>
</dbReference>
<protein>
    <recommendedName>
        <fullName evidence="4">Titin-like</fullName>
    </recommendedName>
</protein>
<feature type="compositionally biased region" description="Basic and acidic residues" evidence="1">
    <location>
        <begin position="850"/>
        <end position="890"/>
    </location>
</feature>
<feature type="compositionally biased region" description="Acidic residues" evidence="1">
    <location>
        <begin position="1483"/>
        <end position="1492"/>
    </location>
</feature>
<evidence type="ECO:0000256" key="1">
    <source>
        <dbReference type="SAM" id="MobiDB-lite"/>
    </source>
</evidence>
<feature type="compositionally biased region" description="Acidic residues" evidence="1">
    <location>
        <begin position="950"/>
        <end position="959"/>
    </location>
</feature>
<feature type="compositionally biased region" description="Basic and acidic residues" evidence="1">
    <location>
        <begin position="1141"/>
        <end position="1180"/>
    </location>
</feature>
<proteinExistence type="predicted"/>
<feature type="compositionally biased region" description="Acidic residues" evidence="1">
    <location>
        <begin position="1758"/>
        <end position="1781"/>
    </location>
</feature>
<feature type="region of interest" description="Disordered" evidence="1">
    <location>
        <begin position="485"/>
        <end position="815"/>
    </location>
</feature>
<gene>
    <name evidence="2" type="ORF">PBY51_003503</name>
</gene>
<feature type="compositionally biased region" description="Acidic residues" evidence="1">
    <location>
        <begin position="1586"/>
        <end position="1604"/>
    </location>
</feature>
<feature type="compositionally biased region" description="Acidic residues" evidence="1">
    <location>
        <begin position="760"/>
        <end position="771"/>
    </location>
</feature>
<feature type="compositionally biased region" description="Acidic residues" evidence="1">
    <location>
        <begin position="1636"/>
        <end position="1674"/>
    </location>
</feature>
<evidence type="ECO:0008006" key="4">
    <source>
        <dbReference type="Google" id="ProtNLM"/>
    </source>
</evidence>
<feature type="compositionally biased region" description="Basic and acidic residues" evidence="1">
    <location>
        <begin position="1827"/>
        <end position="1837"/>
    </location>
</feature>
<dbReference type="PANTHER" id="PTHR22442:SF3">
    <property type="entry name" value="SOLUBLE LAMIN-ASSOCIATED PROTEIN OF 75 KDA"/>
    <property type="match status" value="1"/>
</dbReference>
<dbReference type="InterPro" id="IPR029625">
    <property type="entry name" value="FAM169"/>
</dbReference>
<feature type="compositionally biased region" description="Acidic residues" evidence="1">
    <location>
        <begin position="1076"/>
        <end position="1096"/>
    </location>
</feature>
<feature type="compositionally biased region" description="Low complexity" evidence="1">
    <location>
        <begin position="1254"/>
        <end position="1263"/>
    </location>
</feature>
<feature type="compositionally biased region" description="Acidic residues" evidence="1">
    <location>
        <begin position="1034"/>
        <end position="1046"/>
    </location>
</feature>
<feature type="compositionally biased region" description="Basic and acidic residues" evidence="1">
    <location>
        <begin position="1097"/>
        <end position="1129"/>
    </location>
</feature>
<feature type="compositionally biased region" description="Basic and acidic residues" evidence="1">
    <location>
        <begin position="689"/>
        <end position="700"/>
    </location>
</feature>
<dbReference type="EMBL" id="JAUZQC010000005">
    <property type="protein sequence ID" value="KAK5870566.1"/>
    <property type="molecule type" value="Genomic_DNA"/>
</dbReference>
<dbReference type="CDD" id="cd04301">
    <property type="entry name" value="NAT_SF"/>
    <property type="match status" value="1"/>
</dbReference>
<feature type="compositionally biased region" description="Acidic residues" evidence="1">
    <location>
        <begin position="926"/>
        <end position="938"/>
    </location>
</feature>
<feature type="compositionally biased region" description="Basic and acidic residues" evidence="1">
    <location>
        <begin position="979"/>
        <end position="995"/>
    </location>
</feature>
<feature type="compositionally biased region" description="Basic and acidic residues" evidence="1">
    <location>
        <begin position="707"/>
        <end position="723"/>
    </location>
</feature>
<feature type="compositionally biased region" description="Acidic residues" evidence="1">
    <location>
        <begin position="1433"/>
        <end position="1448"/>
    </location>
</feature>
<feature type="region of interest" description="Disordered" evidence="1">
    <location>
        <begin position="1928"/>
        <end position="1957"/>
    </location>
</feature>
<feature type="compositionally biased region" description="Basic and acidic residues" evidence="1">
    <location>
        <begin position="1328"/>
        <end position="1337"/>
    </location>
</feature>
<comment type="caution">
    <text evidence="2">The sequence shown here is derived from an EMBL/GenBank/DDBJ whole genome shotgun (WGS) entry which is preliminary data.</text>
</comment>
<feature type="compositionally biased region" description="Basic residues" evidence="1">
    <location>
        <begin position="549"/>
        <end position="558"/>
    </location>
</feature>
<feature type="compositionally biased region" description="Basic residues" evidence="1">
    <location>
        <begin position="510"/>
        <end position="519"/>
    </location>
</feature>
<feature type="compositionally biased region" description="Basic and acidic residues" evidence="1">
    <location>
        <begin position="1722"/>
        <end position="1744"/>
    </location>
</feature>
<dbReference type="PANTHER" id="PTHR22442">
    <property type="match status" value="1"/>
</dbReference>
<evidence type="ECO:0000313" key="2">
    <source>
        <dbReference type="EMBL" id="KAK5870566.1"/>
    </source>
</evidence>
<feature type="region of interest" description="Disordered" evidence="1">
    <location>
        <begin position="394"/>
        <end position="429"/>
    </location>
</feature>
<accession>A0AAN8APR9</accession>
<feature type="compositionally biased region" description="Basic and acidic residues" evidence="1">
    <location>
        <begin position="1264"/>
        <end position="1285"/>
    </location>
</feature>
<organism evidence="2 3">
    <name type="scientific">Eleginops maclovinus</name>
    <name type="common">Patagonian blennie</name>
    <name type="synonym">Eleginus maclovinus</name>
    <dbReference type="NCBI Taxonomy" id="56733"/>
    <lineage>
        <taxon>Eukaryota</taxon>
        <taxon>Metazoa</taxon>
        <taxon>Chordata</taxon>
        <taxon>Craniata</taxon>
        <taxon>Vertebrata</taxon>
        <taxon>Euteleostomi</taxon>
        <taxon>Actinopterygii</taxon>
        <taxon>Neopterygii</taxon>
        <taxon>Teleostei</taxon>
        <taxon>Neoteleostei</taxon>
        <taxon>Acanthomorphata</taxon>
        <taxon>Eupercaria</taxon>
        <taxon>Perciformes</taxon>
        <taxon>Notothenioidei</taxon>
        <taxon>Eleginopidae</taxon>
        <taxon>Eleginops</taxon>
    </lineage>
</organism>
<keyword evidence="3" id="KW-1185">Reference proteome</keyword>
<feature type="compositionally biased region" description="Basic residues" evidence="1">
    <location>
        <begin position="1562"/>
        <end position="1578"/>
    </location>
</feature>
<feature type="compositionally biased region" description="Basic and acidic residues" evidence="1">
    <location>
        <begin position="631"/>
        <end position="653"/>
    </location>
</feature>
<reference evidence="2 3" key="2">
    <citation type="journal article" date="2023" name="Mol. Biol. Evol.">
        <title>Genomics of Secondarily Temperate Adaptation in the Only Non-Antarctic Icefish.</title>
        <authorList>
            <person name="Rivera-Colon A.G."/>
            <person name="Rayamajhi N."/>
            <person name="Minhas B.F."/>
            <person name="Madrigal G."/>
            <person name="Bilyk K.T."/>
            <person name="Yoon V."/>
            <person name="Hune M."/>
            <person name="Gregory S."/>
            <person name="Cheng C.H.C."/>
            <person name="Catchen J.M."/>
        </authorList>
    </citation>
    <scope>NUCLEOTIDE SEQUENCE [LARGE SCALE GENOMIC DNA]</scope>
    <source>
        <strain evidence="2">JMC-PN-2008</strain>
    </source>
</reference>
<feature type="compositionally biased region" description="Acidic residues" evidence="1">
    <location>
        <begin position="1790"/>
        <end position="1801"/>
    </location>
</feature>
<feature type="region of interest" description="Disordered" evidence="1">
    <location>
        <begin position="329"/>
        <end position="348"/>
    </location>
</feature>
<feature type="compositionally biased region" description="Basic and acidic residues" evidence="1">
    <location>
        <begin position="1416"/>
        <end position="1432"/>
    </location>
</feature>
<feature type="compositionally biased region" description="Basic and acidic residues" evidence="1">
    <location>
        <begin position="1382"/>
        <end position="1404"/>
    </location>
</feature>
<feature type="compositionally biased region" description="Acidic residues" evidence="1">
    <location>
        <begin position="1882"/>
        <end position="1894"/>
    </location>
</feature>
<feature type="compositionally biased region" description="Low complexity" evidence="1">
    <location>
        <begin position="616"/>
        <end position="630"/>
    </location>
</feature>
<feature type="region of interest" description="Disordered" evidence="1">
    <location>
        <begin position="840"/>
        <end position="1905"/>
    </location>
</feature>
<evidence type="ECO:0000313" key="3">
    <source>
        <dbReference type="Proteomes" id="UP001346869"/>
    </source>
</evidence>
<sequence>MKFPVDLLAGVSQSEMERLANAYMNSLLFSDPDCADQLRVSDSSQVTIDVSSVGFAPLYGSSDKERVLALFSPSDPITAVALFLLDRWWTVDDLLKTADPDRDGAMKVETVGERIVLYILNRVVYRAKEMSSEELPFLCHGEKDHAKILWRNGEAVGFYSVKPQGTYSSPYSTRGYQLSVMDSIFVRKSQRGQGFGLQMLEDFVLNSKEDCLGLRYPLTKPMYKVCEKYLCQYPGDTHLLWEVESIGAPNQRTNISSKIQAMGQIAVSKSLTFTEESLVFTEVTEKDVVMEAISTQIKEAESMECTVEIVEEVTVLSATKVSEAEVPLTARGRSSGSKRRKMAEKNAEDKIDKRIRIEDIEAETPREEHVAESLQTEGVIIVAPEGQDVVGTEATILDQPEEDDVTSAPGSDEPQDGDDAPQDLNSRSCDSQIAVENVASGNEEDSAVLPVSEDIMEVPKEAETLHSVEQAELVEQQEVRLSTQAAADNGEAEETRGTVVKVNKTAQTKTPRRKSTRHNKQQEEAKKGPTAQDGRITLRGRTVVSTPKTTRKYTRRSQRVREEVEGVSTPEAVTEGEEQEEKISVKEDVVEVEELAEDKLEENEEEREKQQEEPAVEASSTEPTAETTPTQDHEDEKVTDDCEKQQKGEEMTQDKPNVSEDEAEEPPVVQKRALRGRNKVATKPSQDLPKQEEGEQKVEELAADQPMEEHQQVEEEEKADKSEGGISSEEQIVEEEAVPKAEEVAPSTEVNLEEGKEAQVEEETTEPEEQAVCDTGVAEDVTQEPDTAAAPETPDEVPSETGEPQEKDISSEIPKLQKATVILVDIKTACHHLSAREVDEAVDGETAAPEDQHKEVGGGKHENISDESAKTEEKHKIEEENSEKAKEKESAIVAEEEMVIETGEEKSAEEEMVIETGEEKSAEEGNQQEEEDTMGEDIGEQRAEKAEKDPAEEEQGEAESEAKEAVAAPVESADTDIPAGHHAEESIPPAEEREAMSLGEEEGPVVETRALRNKTKTSAATPTRKTRRGKEVDAENSEEEEDEEEEVTTRTLRHGRKAVSYTPKGKSKRSRKQVQEEEESVEETGIEEEEAEEEVEDKAPSEREECLEPKEGVEEAAAEKSTDGNKEEEAGLGSTEEPPTEEVKEKAPEEDKIELENKELGTLEVAKEAPEAAAEDHSVEPDLVADRAVLLAREEEATPSVEEQQSEETAPQLPDLKDTLENDAQEAKSAAEDGLLVQDTASEAEEESREEATAQENVPQPEVVKVEEEKQEAATARAADEKETEGVEEAENTNEQEATVMETRTRRSSRKQAVEATPRTRAARSRQKKGDGEKEAASEIQEEEPAIQVRDLRRGRKSIPDAQTTKTSHKQPQGEEKEEGGEEHKAVDVRRRGRGERGRGKEDGEAQVVDQEQGEGGEKTEQEDGEAKHGPEEDVVAAEEEQAGEDTEALAGPQAAEGAVPTPETVGEDQPTSTPEGAKEENSPPDETEAEEAAAREEEPTEAGADMEKEAVAEESLTEQETGGEETAEDTPAAEKQDDKEEEEVAGGEIAEGPPVAIRVLRSGRKSAAARRSSKKARTQGQTEGEAPEEAEAEETEAGDTEVSTEEKTKEGEAAAQEEPAEAEKEKEEPVAEQETVGEECAPVEETAEDTPNAEEQDGEEEVAGGGIAEEEEEPVTKTSVLRKGRKSAAAALSRTFNRARKQKDEEASAPEDTEGEEEEAKQEAPEEVKEKGGSVETEKKKDVEEEEEAEQAKEEAALLEEDSVEAAEEETNTAEEEESTVIEGSAAAAEEEEDSVEEEKETPAAERALRSKVKTPPSASPKSKRQKDQELEDTPRRSVRKKPRVDYSENDEGGELGENNPERKDQTEPEEGRDKIHLVLDSEEEESEEEEKEPVETGKRVLRGRSVPSVVITSPYRSRPCSAKVERAEVHLTRSAQKRRNTEATPSRKSKRLSRI</sequence>
<name>A0AAN8APR9_ELEMC</name>